<dbReference type="EMBL" id="KV744805">
    <property type="protein sequence ID" value="OCK86424.1"/>
    <property type="molecule type" value="Genomic_DNA"/>
</dbReference>
<organism evidence="1 2">
    <name type="scientific">Lepidopterella palustris CBS 459.81</name>
    <dbReference type="NCBI Taxonomy" id="1314670"/>
    <lineage>
        <taxon>Eukaryota</taxon>
        <taxon>Fungi</taxon>
        <taxon>Dikarya</taxon>
        <taxon>Ascomycota</taxon>
        <taxon>Pezizomycotina</taxon>
        <taxon>Dothideomycetes</taxon>
        <taxon>Pleosporomycetidae</taxon>
        <taxon>Mytilinidiales</taxon>
        <taxon>Argynnaceae</taxon>
        <taxon>Lepidopterella</taxon>
    </lineage>
</organism>
<dbReference type="Proteomes" id="UP000250266">
    <property type="component" value="Unassembled WGS sequence"/>
</dbReference>
<name>A0A8E2EM08_9PEZI</name>
<proteinExistence type="predicted"/>
<dbReference type="AlphaFoldDB" id="A0A8E2EM08"/>
<evidence type="ECO:0000313" key="2">
    <source>
        <dbReference type="Proteomes" id="UP000250266"/>
    </source>
</evidence>
<accession>A0A8E2EM08</accession>
<gene>
    <name evidence="1" type="ORF">K432DRAFT_1236</name>
</gene>
<reference evidence="1 2" key="1">
    <citation type="journal article" date="2016" name="Nat. Commun.">
        <title>Ectomycorrhizal ecology is imprinted in the genome of the dominant symbiotic fungus Cenococcum geophilum.</title>
        <authorList>
            <consortium name="DOE Joint Genome Institute"/>
            <person name="Peter M."/>
            <person name="Kohler A."/>
            <person name="Ohm R.A."/>
            <person name="Kuo A."/>
            <person name="Krutzmann J."/>
            <person name="Morin E."/>
            <person name="Arend M."/>
            <person name="Barry K.W."/>
            <person name="Binder M."/>
            <person name="Choi C."/>
            <person name="Clum A."/>
            <person name="Copeland A."/>
            <person name="Grisel N."/>
            <person name="Haridas S."/>
            <person name="Kipfer T."/>
            <person name="LaButti K."/>
            <person name="Lindquist E."/>
            <person name="Lipzen A."/>
            <person name="Maire R."/>
            <person name="Meier B."/>
            <person name="Mihaltcheva S."/>
            <person name="Molinier V."/>
            <person name="Murat C."/>
            <person name="Poggeler S."/>
            <person name="Quandt C.A."/>
            <person name="Sperisen C."/>
            <person name="Tritt A."/>
            <person name="Tisserant E."/>
            <person name="Crous P.W."/>
            <person name="Henrissat B."/>
            <person name="Nehls U."/>
            <person name="Egli S."/>
            <person name="Spatafora J.W."/>
            <person name="Grigoriev I.V."/>
            <person name="Martin F.M."/>
        </authorList>
    </citation>
    <scope>NUCLEOTIDE SEQUENCE [LARGE SCALE GENOMIC DNA]</scope>
    <source>
        <strain evidence="1 2">CBS 459.81</strain>
    </source>
</reference>
<sequence>MTSVYKGSCKEWVTKALCQHHTYISARTVSFFVIEPCARDTMPLFRKSPTLFAGDILTVQRREGAWPQFYAGDARLRLRLGMDDWSSVCGLMAARFDHFGKPRDAFPSPHLSNKTLPCLSFQSTSFDAIHYFRSISYLLSRALGLTHVTKHRHDQICCQKSSGRSACSNH</sequence>
<evidence type="ECO:0000313" key="1">
    <source>
        <dbReference type="EMBL" id="OCK86424.1"/>
    </source>
</evidence>
<keyword evidence="2" id="KW-1185">Reference proteome</keyword>
<protein>
    <submittedName>
        <fullName evidence="1">Uncharacterized protein</fullName>
    </submittedName>
</protein>